<sequence>MQSLRVCESICHLMNAARDTDRILVDQNIVTALRTAYRLHDPVLGDRCPNLLARIEAMQAAMTPFQKVFGAVVQEEPVFECMVMVEAPTWRTGKLYVTKTFLCVIDEVVPLANMRRIEQYRSVLRPAVRIFMIATVPDYELVLFSRARFLEALEEVGCGWMIRSD</sequence>
<keyword evidence="2" id="KW-1185">Reference proteome</keyword>
<name>A0A0S4J1R2_BODSA</name>
<gene>
    <name evidence="1" type="ORF">BSAL_87350</name>
</gene>
<evidence type="ECO:0000313" key="2">
    <source>
        <dbReference type="Proteomes" id="UP000051952"/>
    </source>
</evidence>
<dbReference type="EMBL" id="CYKH01001089">
    <property type="protein sequence ID" value="CUG82943.1"/>
    <property type="molecule type" value="Genomic_DNA"/>
</dbReference>
<proteinExistence type="predicted"/>
<organism evidence="1 2">
    <name type="scientific">Bodo saltans</name>
    <name type="common">Flagellated protozoan</name>
    <dbReference type="NCBI Taxonomy" id="75058"/>
    <lineage>
        <taxon>Eukaryota</taxon>
        <taxon>Discoba</taxon>
        <taxon>Euglenozoa</taxon>
        <taxon>Kinetoplastea</taxon>
        <taxon>Metakinetoplastina</taxon>
        <taxon>Eubodonida</taxon>
        <taxon>Bodonidae</taxon>
        <taxon>Bodo</taxon>
    </lineage>
</organism>
<dbReference type="AlphaFoldDB" id="A0A0S4J1R2"/>
<dbReference type="Proteomes" id="UP000051952">
    <property type="component" value="Unassembled WGS sequence"/>
</dbReference>
<reference evidence="2" key="1">
    <citation type="submission" date="2015-09" db="EMBL/GenBank/DDBJ databases">
        <authorList>
            <consortium name="Pathogen Informatics"/>
        </authorList>
    </citation>
    <scope>NUCLEOTIDE SEQUENCE [LARGE SCALE GENOMIC DNA]</scope>
    <source>
        <strain evidence="2">Lake Konstanz</strain>
    </source>
</reference>
<evidence type="ECO:0000313" key="1">
    <source>
        <dbReference type="EMBL" id="CUG82943.1"/>
    </source>
</evidence>
<protein>
    <submittedName>
        <fullName evidence="1">Uncharacterized protein</fullName>
    </submittedName>
</protein>
<accession>A0A0S4J1R2</accession>
<dbReference type="VEuPathDB" id="TriTrypDB:BSAL_87350"/>